<evidence type="ECO:0000313" key="2">
    <source>
        <dbReference type="Proteomes" id="UP000887013"/>
    </source>
</evidence>
<proteinExistence type="predicted"/>
<dbReference type="AlphaFoldDB" id="A0A8X6U2G9"/>
<accession>A0A8X6U2G9</accession>
<name>A0A8X6U2G9_NEPPI</name>
<dbReference type="EMBL" id="BMAW01070801">
    <property type="protein sequence ID" value="GFT75172.1"/>
    <property type="molecule type" value="Genomic_DNA"/>
</dbReference>
<sequence>MNTPNIFHGVLRIYPGESCKEEIKSPVESTFFPGLIFVSRWKDEICFSFWCGGRFFIRPQKILSEKKGNYRKSYLDKSSFVCAAERVPHLHLNPVAHGSMD</sequence>
<organism evidence="1 2">
    <name type="scientific">Nephila pilipes</name>
    <name type="common">Giant wood spider</name>
    <name type="synonym">Nephila maculata</name>
    <dbReference type="NCBI Taxonomy" id="299642"/>
    <lineage>
        <taxon>Eukaryota</taxon>
        <taxon>Metazoa</taxon>
        <taxon>Ecdysozoa</taxon>
        <taxon>Arthropoda</taxon>
        <taxon>Chelicerata</taxon>
        <taxon>Arachnida</taxon>
        <taxon>Araneae</taxon>
        <taxon>Araneomorphae</taxon>
        <taxon>Entelegynae</taxon>
        <taxon>Araneoidea</taxon>
        <taxon>Nephilidae</taxon>
        <taxon>Nephila</taxon>
    </lineage>
</organism>
<reference evidence="1" key="1">
    <citation type="submission" date="2020-08" db="EMBL/GenBank/DDBJ databases">
        <title>Multicomponent nature underlies the extraordinary mechanical properties of spider dragline silk.</title>
        <authorList>
            <person name="Kono N."/>
            <person name="Nakamura H."/>
            <person name="Mori M."/>
            <person name="Yoshida Y."/>
            <person name="Ohtoshi R."/>
            <person name="Malay A.D."/>
            <person name="Moran D.A.P."/>
            <person name="Tomita M."/>
            <person name="Numata K."/>
            <person name="Arakawa K."/>
        </authorList>
    </citation>
    <scope>NUCLEOTIDE SEQUENCE</scope>
</reference>
<keyword evidence="2" id="KW-1185">Reference proteome</keyword>
<protein>
    <submittedName>
        <fullName evidence="1">Uncharacterized protein</fullName>
    </submittedName>
</protein>
<evidence type="ECO:0000313" key="1">
    <source>
        <dbReference type="EMBL" id="GFT75172.1"/>
    </source>
</evidence>
<comment type="caution">
    <text evidence="1">The sequence shown here is derived from an EMBL/GenBank/DDBJ whole genome shotgun (WGS) entry which is preliminary data.</text>
</comment>
<gene>
    <name evidence="1" type="ORF">NPIL_591961</name>
</gene>
<dbReference type="Proteomes" id="UP000887013">
    <property type="component" value="Unassembled WGS sequence"/>
</dbReference>